<dbReference type="Pfam" id="PF08370">
    <property type="entry name" value="PDR_assoc"/>
    <property type="match status" value="1"/>
</dbReference>
<keyword evidence="9 10" id="KW-0472">Membrane</keyword>
<dbReference type="SUPFAM" id="SSF52540">
    <property type="entry name" value="P-loop containing nucleoside triphosphate hydrolases"/>
    <property type="match status" value="2"/>
</dbReference>
<dbReference type="Pfam" id="PF00005">
    <property type="entry name" value="ABC_tran"/>
    <property type="match status" value="2"/>
</dbReference>
<keyword evidence="8 10" id="KW-1133">Transmembrane helix</keyword>
<proteinExistence type="inferred from homology"/>
<dbReference type="InterPro" id="IPR027417">
    <property type="entry name" value="P-loop_NTPase"/>
</dbReference>
<dbReference type="InterPro" id="IPR003439">
    <property type="entry name" value="ABC_transporter-like_ATP-bd"/>
</dbReference>
<dbReference type="GO" id="GO:0005524">
    <property type="term" value="F:ATP binding"/>
    <property type="evidence" value="ECO:0007669"/>
    <property type="project" value="UniProtKB-KW"/>
</dbReference>
<dbReference type="EMBL" id="JBJUIK010000010">
    <property type="protein sequence ID" value="KAL3515881.1"/>
    <property type="molecule type" value="Genomic_DNA"/>
</dbReference>
<dbReference type="Pfam" id="PF01061">
    <property type="entry name" value="ABC2_membrane"/>
    <property type="match status" value="1"/>
</dbReference>
<evidence type="ECO:0000256" key="6">
    <source>
        <dbReference type="ARBA" id="ARBA00022741"/>
    </source>
</evidence>
<organism evidence="12 13">
    <name type="scientific">Cinchona calisaya</name>
    <dbReference type="NCBI Taxonomy" id="153742"/>
    <lineage>
        <taxon>Eukaryota</taxon>
        <taxon>Viridiplantae</taxon>
        <taxon>Streptophyta</taxon>
        <taxon>Embryophyta</taxon>
        <taxon>Tracheophyta</taxon>
        <taxon>Spermatophyta</taxon>
        <taxon>Magnoliopsida</taxon>
        <taxon>eudicotyledons</taxon>
        <taxon>Gunneridae</taxon>
        <taxon>Pentapetalae</taxon>
        <taxon>asterids</taxon>
        <taxon>lamiids</taxon>
        <taxon>Gentianales</taxon>
        <taxon>Rubiaceae</taxon>
        <taxon>Cinchonoideae</taxon>
        <taxon>Cinchoneae</taxon>
        <taxon>Cinchona</taxon>
    </lineage>
</organism>
<keyword evidence="5" id="KW-0677">Repeat</keyword>
<sequence>VRSPEPEPEPDTGFHDAIPLQSSSSTPFHGLGGMSLGTVPEELARHPGLKSQKTKINILNGVCGIVKPARMTLLMGPPGCGKTSLLKALSGNLNKSLEIVGDISYNGFKLREFAPQKTAAYISQCDMHIPEMTVRETLDFSSRCQGIGNRAEIMTELSRREKEAGIHPDPDVDTYMKILGLDICADTLVGDAMRKGEMIVGPPRALFMDEITNGLDSLTAYQIVSFLQQLAHITNATILISLLQPAPETFDLFDDILLIASGKTIYHGPRSNVLKFFESRGFRCPERKGAADFLQEVISEKDQGQYWYQSEETYIYKSVDMLSREFEESCFGKKLNEELSRPFVRSKGHKDAITFRVYSIPKWTLFRACMSREFLLTKRNSSIYDFKSAQMLIAAFITMTVFLRTRMNVDLLHANNYLGSLFYGLVIILLDGFPELTLTVARLPIFYKQRDLHFYPAAWAYAIPSAILKIPLSVLEAVVWTSFTYYVIGYSPDPGRFFGQLIILSAAHLASIAMFRFLASVFRTIVASTTAGTLTILFVQLFSGFIISRSCKTRISRDGVDYSLNPSWLRWGFWTSPLSYGEIGVVVNEFLAPRWQMKLPTNTTVGQETLESRGLSFQGSLLWISIGALFGFVVVFNIGFTLGLSFLNLPGSRTIISSEKVSQIQESNKSIDKLHAENSRNSRPSTGVESRKGKMVLPFEPLTVVFENLQYYIDTPLVITSGTFRPGILTALMGVSGAGKKTLLDALSGRKTSGTVEGEIRIGGFPKVQMTVARISGYFLEAIELHDIKDSLVGIPNISGLSTEQRKRLTIAVELVVNPSVIFMDEPTTGLDARSAAIV</sequence>
<protein>
    <recommendedName>
        <fullName evidence="11">ABC transporter domain-containing protein</fullName>
    </recommendedName>
</protein>
<feature type="transmembrane region" description="Helical" evidence="10">
    <location>
        <begin position="525"/>
        <end position="547"/>
    </location>
</feature>
<gene>
    <name evidence="12" type="ORF">ACH5RR_022783</name>
</gene>
<keyword evidence="6" id="KW-0547">Nucleotide-binding</keyword>
<feature type="transmembrane region" description="Helical" evidence="10">
    <location>
        <begin position="458"/>
        <end position="485"/>
    </location>
</feature>
<evidence type="ECO:0000256" key="3">
    <source>
        <dbReference type="ARBA" id="ARBA00022448"/>
    </source>
</evidence>
<feature type="transmembrane region" description="Helical" evidence="10">
    <location>
        <begin position="497"/>
        <end position="519"/>
    </location>
</feature>
<evidence type="ECO:0000313" key="13">
    <source>
        <dbReference type="Proteomes" id="UP001630127"/>
    </source>
</evidence>
<dbReference type="PROSITE" id="PS50893">
    <property type="entry name" value="ABC_TRANSPORTER_2"/>
    <property type="match status" value="1"/>
</dbReference>
<keyword evidence="13" id="KW-1185">Reference proteome</keyword>
<dbReference type="InterPro" id="IPR043926">
    <property type="entry name" value="ABCG_dom"/>
</dbReference>
<evidence type="ECO:0000256" key="9">
    <source>
        <dbReference type="ARBA" id="ARBA00023136"/>
    </source>
</evidence>
<dbReference type="PANTHER" id="PTHR19241">
    <property type="entry name" value="ATP-BINDING CASSETTE TRANSPORTER"/>
    <property type="match status" value="1"/>
</dbReference>
<dbReference type="Proteomes" id="UP001630127">
    <property type="component" value="Unassembled WGS sequence"/>
</dbReference>
<evidence type="ECO:0000256" key="10">
    <source>
        <dbReference type="SAM" id="Phobius"/>
    </source>
</evidence>
<dbReference type="Pfam" id="PF19055">
    <property type="entry name" value="ABC2_membrane_7"/>
    <property type="match status" value="1"/>
</dbReference>
<dbReference type="InterPro" id="IPR013525">
    <property type="entry name" value="ABC2_TM"/>
</dbReference>
<keyword evidence="4 10" id="KW-0812">Transmembrane</keyword>
<comment type="caution">
    <text evidence="12">The sequence shown here is derived from an EMBL/GenBank/DDBJ whole genome shotgun (WGS) entry which is preliminary data.</text>
</comment>
<feature type="non-terminal residue" evidence="12">
    <location>
        <position position="1"/>
    </location>
</feature>
<evidence type="ECO:0000313" key="12">
    <source>
        <dbReference type="EMBL" id="KAL3515881.1"/>
    </source>
</evidence>
<evidence type="ECO:0000259" key="11">
    <source>
        <dbReference type="PROSITE" id="PS50893"/>
    </source>
</evidence>
<keyword evidence="3" id="KW-0813">Transport</keyword>
<evidence type="ECO:0000256" key="8">
    <source>
        <dbReference type="ARBA" id="ARBA00022989"/>
    </source>
</evidence>
<name>A0ABD2Z8S2_9GENT</name>
<feature type="domain" description="ABC transporter" evidence="11">
    <location>
        <begin position="44"/>
        <end position="286"/>
    </location>
</feature>
<reference evidence="12 13" key="1">
    <citation type="submission" date="2024-11" db="EMBL/GenBank/DDBJ databases">
        <title>A near-complete genome assembly of Cinchona calisaya.</title>
        <authorList>
            <person name="Lian D.C."/>
            <person name="Zhao X.W."/>
            <person name="Wei L."/>
        </authorList>
    </citation>
    <scope>NUCLEOTIDE SEQUENCE [LARGE SCALE GENOMIC DNA]</scope>
    <source>
        <tissue evidence="12">Nenye</tissue>
    </source>
</reference>
<dbReference type="InterPro" id="IPR013581">
    <property type="entry name" value="PDR_assoc"/>
</dbReference>
<evidence type="ECO:0000256" key="7">
    <source>
        <dbReference type="ARBA" id="ARBA00022840"/>
    </source>
</evidence>
<evidence type="ECO:0000256" key="5">
    <source>
        <dbReference type="ARBA" id="ARBA00022737"/>
    </source>
</evidence>
<dbReference type="PRINTS" id="PR00830">
    <property type="entry name" value="ENDOLAPTASE"/>
</dbReference>
<feature type="transmembrane region" description="Helical" evidence="10">
    <location>
        <begin position="388"/>
        <end position="405"/>
    </location>
</feature>
<dbReference type="Gene3D" id="3.40.50.300">
    <property type="entry name" value="P-loop containing nucleotide triphosphate hydrolases"/>
    <property type="match status" value="3"/>
</dbReference>
<feature type="transmembrane region" description="Helical" evidence="10">
    <location>
        <begin position="621"/>
        <end position="647"/>
    </location>
</feature>
<evidence type="ECO:0000256" key="2">
    <source>
        <dbReference type="ARBA" id="ARBA00006012"/>
    </source>
</evidence>
<feature type="transmembrane region" description="Helical" evidence="10">
    <location>
        <begin position="417"/>
        <end position="438"/>
    </location>
</feature>
<evidence type="ECO:0000256" key="1">
    <source>
        <dbReference type="ARBA" id="ARBA00004141"/>
    </source>
</evidence>
<comment type="subcellular location">
    <subcellularLocation>
        <location evidence="1">Membrane</location>
        <topology evidence="1">Multi-pass membrane protein</topology>
    </subcellularLocation>
</comment>
<dbReference type="FunFam" id="3.40.50.300:FF:000179">
    <property type="entry name" value="ABC transporter G family member 34"/>
    <property type="match status" value="1"/>
</dbReference>
<dbReference type="GO" id="GO:0005886">
    <property type="term" value="C:plasma membrane"/>
    <property type="evidence" value="ECO:0007669"/>
    <property type="project" value="UniProtKB-ARBA"/>
</dbReference>
<keyword evidence="7" id="KW-0067">ATP-binding</keyword>
<dbReference type="AlphaFoldDB" id="A0ABD2Z8S2"/>
<evidence type="ECO:0000256" key="4">
    <source>
        <dbReference type="ARBA" id="ARBA00022692"/>
    </source>
</evidence>
<dbReference type="SMART" id="SM00382">
    <property type="entry name" value="AAA"/>
    <property type="match status" value="1"/>
</dbReference>
<accession>A0ABD2Z8S2</accession>
<dbReference type="InterPro" id="IPR003593">
    <property type="entry name" value="AAA+_ATPase"/>
</dbReference>
<comment type="similarity">
    <text evidence="2">Belongs to the ABC transporter superfamily. ABCG family. PDR (TC 3.A.1.205) subfamily.</text>
</comment>